<proteinExistence type="predicted"/>
<organism evidence="1 2">
    <name type="scientific">Thermoleptolyngbya sichuanensis A183</name>
    <dbReference type="NCBI Taxonomy" id="2737172"/>
    <lineage>
        <taxon>Bacteria</taxon>
        <taxon>Bacillati</taxon>
        <taxon>Cyanobacteriota</taxon>
        <taxon>Cyanophyceae</taxon>
        <taxon>Oculatellales</taxon>
        <taxon>Oculatellaceae</taxon>
        <taxon>Thermoleptolyngbya</taxon>
        <taxon>Thermoleptolyngbya sichuanensis</taxon>
    </lineage>
</organism>
<dbReference type="AlphaFoldDB" id="A0A6M8BDX4"/>
<accession>A0A6M8BDX4</accession>
<dbReference type="EMBL" id="CP053661">
    <property type="protein sequence ID" value="QKD84988.1"/>
    <property type="molecule type" value="Genomic_DNA"/>
</dbReference>
<dbReference type="InterPro" id="IPR014951">
    <property type="entry name" value="DUF1822"/>
</dbReference>
<evidence type="ECO:0000313" key="1">
    <source>
        <dbReference type="EMBL" id="QKD84988.1"/>
    </source>
</evidence>
<evidence type="ECO:0000313" key="2">
    <source>
        <dbReference type="Proteomes" id="UP000505210"/>
    </source>
</evidence>
<dbReference type="Proteomes" id="UP000505210">
    <property type="component" value="Chromosome"/>
</dbReference>
<protein>
    <submittedName>
        <fullName evidence="1">DUF1822 family protein</fullName>
    </submittedName>
</protein>
<reference evidence="1 2" key="1">
    <citation type="submission" date="2020-05" db="EMBL/GenBank/DDBJ databases">
        <title>Complete genome sequence of of a novel Thermoleptolyngbya strain isolated from hot springs of Ganzi, Sichuan China.</title>
        <authorList>
            <person name="Tang J."/>
            <person name="Daroch M."/>
            <person name="Li L."/>
            <person name="Waleron K."/>
            <person name="Waleron M."/>
            <person name="Waleron M."/>
        </authorList>
    </citation>
    <scope>NUCLEOTIDE SEQUENCE [LARGE SCALE GENOMIC DNA]</scope>
    <source>
        <strain evidence="1 2">PKUAC-SCTA183</strain>
    </source>
</reference>
<keyword evidence="2" id="KW-1185">Reference proteome</keyword>
<dbReference type="KEGG" id="theu:HPC62_15235"/>
<sequence>MRHSTELSDYAFEPLQPTTVVLPPAAVDWAVQICQQVSPEQQWMTFLRALALRGVQQWLEDGASGLTLTYDPAQPPGSEVQGTVNGFRLCIVPQGTLSDGQVPLPQRTLEDAHTFAHLYLLVEVREEADQVTILGGLRRDRLLAQQDLLLRHPNGTSLIPVACFDTAPEEILLYLNCLSPAQLETGGQLPQAASPTQEAINVWRWLGDRLDTLANTVTSTLTWALLPPLVMSPALRSSHGPAETLATVLRQLEPAGVVIPPTARGAYTDLQRAGVPLRLCALTWTHLEGPQPEWCLLLVLGPTPGEQILPGTRLVVRDAETILADSTLSPGSGANHLYAQVFGTWEEAFRVSVTLPDGATLSWPPFVFHPEA</sequence>
<name>A0A6M8BDX4_9CYAN</name>
<dbReference type="Pfam" id="PF08852">
    <property type="entry name" value="DUF1822"/>
    <property type="match status" value="1"/>
</dbReference>
<gene>
    <name evidence="1" type="ORF">HPC62_15235</name>
</gene>